<keyword evidence="3" id="KW-1185">Reference proteome</keyword>
<sequence>MRIPKFKLLGGIVLVLVASFLPSVFLTDVLSSTTDTVIGGFNLAGVAVQFGVILIGAVGASMIKDTLLRDRGNKRRY</sequence>
<dbReference type="EMBL" id="JRHO01000009">
    <property type="protein sequence ID" value="KGK99372.1"/>
    <property type="molecule type" value="Genomic_DNA"/>
</dbReference>
<protein>
    <submittedName>
        <fullName evidence="2">Uncharacterized protein</fullName>
    </submittedName>
</protein>
<accession>A0A099T2M4</accession>
<keyword evidence="1" id="KW-0812">Transmembrane</keyword>
<organism evidence="2 3">
    <name type="scientific">Methanococcoides methylutens</name>
    <dbReference type="NCBI Taxonomy" id="2226"/>
    <lineage>
        <taxon>Archaea</taxon>
        <taxon>Methanobacteriati</taxon>
        <taxon>Methanobacteriota</taxon>
        <taxon>Stenosarchaea group</taxon>
        <taxon>Methanomicrobia</taxon>
        <taxon>Methanosarcinales</taxon>
        <taxon>Methanosarcinaceae</taxon>
        <taxon>Methanococcoides</taxon>
    </lineage>
</organism>
<keyword evidence="1" id="KW-1133">Transmembrane helix</keyword>
<dbReference type="AlphaFoldDB" id="A0A099T2M4"/>
<name>A0A099T2M4_METMT</name>
<proteinExistence type="predicted"/>
<reference evidence="2 3" key="1">
    <citation type="submission" date="2014-09" db="EMBL/GenBank/DDBJ databases">
        <title>Draft genome sequence of an obligately methylotrophic methanogen, Methanococcoides methylutens, isolated from marine sediment.</title>
        <authorList>
            <person name="Guan Y."/>
            <person name="Ngugi D.K."/>
            <person name="Blom J."/>
            <person name="Ali S."/>
            <person name="Ferry J.G."/>
            <person name="Stingl U."/>
        </authorList>
    </citation>
    <scope>NUCLEOTIDE SEQUENCE [LARGE SCALE GENOMIC DNA]</scope>
    <source>
        <strain evidence="2 3">DSM 2657</strain>
    </source>
</reference>
<evidence type="ECO:0000256" key="1">
    <source>
        <dbReference type="SAM" id="Phobius"/>
    </source>
</evidence>
<dbReference type="Proteomes" id="UP000029859">
    <property type="component" value="Unassembled WGS sequence"/>
</dbReference>
<evidence type="ECO:0000313" key="2">
    <source>
        <dbReference type="EMBL" id="KGK99372.1"/>
    </source>
</evidence>
<feature type="transmembrane region" description="Helical" evidence="1">
    <location>
        <begin position="41"/>
        <end position="63"/>
    </location>
</feature>
<gene>
    <name evidence="2" type="ORF">LI82_05045</name>
</gene>
<dbReference type="RefSeq" id="WP_048193769.1">
    <property type="nucleotide sequence ID" value="NZ_CAAGSM010000006.1"/>
</dbReference>
<comment type="caution">
    <text evidence="2">The sequence shown here is derived from an EMBL/GenBank/DDBJ whole genome shotgun (WGS) entry which is preliminary data.</text>
</comment>
<evidence type="ECO:0000313" key="3">
    <source>
        <dbReference type="Proteomes" id="UP000029859"/>
    </source>
</evidence>
<keyword evidence="1" id="KW-0472">Membrane</keyword>